<sequence>MGRTSGIPAVALAALLGVCGVTGLTGCASASGGRAVSVAATYAIPYNLTDVLFSREMILHYRQAITMARLVPGRSRDPFVRGLADRIVKEEGAQIDVLAGSLRTWEFSVPDSGNPPVHQMEGMLSPARLLLLKGRSGAEFDRLWLTTLARHTDYGVRLAEKAGAEGKDARTVRLARATATAQKALLAQIIQHLS</sequence>
<evidence type="ECO:0000313" key="3">
    <source>
        <dbReference type="Proteomes" id="UP001596004"/>
    </source>
</evidence>
<reference evidence="3" key="1">
    <citation type="journal article" date="2019" name="Int. J. Syst. Evol. Microbiol.">
        <title>The Global Catalogue of Microorganisms (GCM) 10K type strain sequencing project: providing services to taxonomists for standard genome sequencing and annotation.</title>
        <authorList>
            <consortium name="The Broad Institute Genomics Platform"/>
            <consortium name="The Broad Institute Genome Sequencing Center for Infectious Disease"/>
            <person name="Wu L."/>
            <person name="Ma J."/>
        </authorList>
    </citation>
    <scope>NUCLEOTIDE SEQUENCE [LARGE SCALE GENOMIC DNA]</scope>
    <source>
        <strain evidence="3">CGMCC 4.7132</strain>
    </source>
</reference>
<dbReference type="Gene3D" id="1.20.1260.10">
    <property type="match status" value="1"/>
</dbReference>
<evidence type="ECO:0000313" key="2">
    <source>
        <dbReference type="EMBL" id="MFC4536063.1"/>
    </source>
</evidence>
<dbReference type="PROSITE" id="PS51257">
    <property type="entry name" value="PROKAR_LIPOPROTEIN"/>
    <property type="match status" value="1"/>
</dbReference>
<feature type="domain" description="DUF305" evidence="1">
    <location>
        <begin position="50"/>
        <end position="189"/>
    </location>
</feature>
<proteinExistence type="predicted"/>
<keyword evidence="3" id="KW-1185">Reference proteome</keyword>
<gene>
    <name evidence="2" type="ORF">ACFO60_35300</name>
</gene>
<protein>
    <submittedName>
        <fullName evidence="2">DUF305 domain-containing protein</fullName>
    </submittedName>
</protein>
<evidence type="ECO:0000259" key="1">
    <source>
        <dbReference type="Pfam" id="PF03713"/>
    </source>
</evidence>
<dbReference type="PANTHER" id="PTHR36933:SF1">
    <property type="entry name" value="SLL0788 PROTEIN"/>
    <property type="match status" value="1"/>
</dbReference>
<organism evidence="2 3">
    <name type="scientific">Sphaerisporangium dianthi</name>
    <dbReference type="NCBI Taxonomy" id="1436120"/>
    <lineage>
        <taxon>Bacteria</taxon>
        <taxon>Bacillati</taxon>
        <taxon>Actinomycetota</taxon>
        <taxon>Actinomycetes</taxon>
        <taxon>Streptosporangiales</taxon>
        <taxon>Streptosporangiaceae</taxon>
        <taxon>Sphaerisporangium</taxon>
    </lineage>
</organism>
<name>A0ABV9CUK4_9ACTN</name>
<comment type="caution">
    <text evidence="2">The sequence shown here is derived from an EMBL/GenBank/DDBJ whole genome shotgun (WGS) entry which is preliminary data.</text>
</comment>
<dbReference type="PANTHER" id="PTHR36933">
    <property type="entry name" value="SLL0788 PROTEIN"/>
    <property type="match status" value="1"/>
</dbReference>
<dbReference type="RefSeq" id="WP_380849800.1">
    <property type="nucleotide sequence ID" value="NZ_JBHSFP010000039.1"/>
</dbReference>
<dbReference type="EMBL" id="JBHSFP010000039">
    <property type="protein sequence ID" value="MFC4536063.1"/>
    <property type="molecule type" value="Genomic_DNA"/>
</dbReference>
<dbReference type="InterPro" id="IPR012347">
    <property type="entry name" value="Ferritin-like"/>
</dbReference>
<dbReference type="Proteomes" id="UP001596004">
    <property type="component" value="Unassembled WGS sequence"/>
</dbReference>
<dbReference type="Pfam" id="PF03713">
    <property type="entry name" value="DUF305"/>
    <property type="match status" value="1"/>
</dbReference>
<dbReference type="InterPro" id="IPR005183">
    <property type="entry name" value="DUF305_CopM-like"/>
</dbReference>
<accession>A0ABV9CUK4</accession>